<organism evidence="3 4">
    <name type="scientific">Mytilus galloprovincialis</name>
    <name type="common">Mediterranean mussel</name>
    <dbReference type="NCBI Taxonomy" id="29158"/>
    <lineage>
        <taxon>Eukaryota</taxon>
        <taxon>Metazoa</taxon>
        <taxon>Spiralia</taxon>
        <taxon>Lophotrochozoa</taxon>
        <taxon>Mollusca</taxon>
        <taxon>Bivalvia</taxon>
        <taxon>Autobranchia</taxon>
        <taxon>Pteriomorphia</taxon>
        <taxon>Mytilida</taxon>
        <taxon>Mytiloidea</taxon>
        <taxon>Mytilidae</taxon>
        <taxon>Mytilinae</taxon>
        <taxon>Mytilus</taxon>
    </lineage>
</organism>
<reference evidence="3" key="1">
    <citation type="submission" date="2018-11" db="EMBL/GenBank/DDBJ databases">
        <authorList>
            <person name="Alioto T."/>
            <person name="Alioto T."/>
        </authorList>
    </citation>
    <scope>NUCLEOTIDE SEQUENCE</scope>
</reference>
<evidence type="ECO:0000313" key="4">
    <source>
        <dbReference type="Proteomes" id="UP000596742"/>
    </source>
</evidence>
<comment type="caution">
    <text evidence="3">The sequence shown here is derived from an EMBL/GenBank/DDBJ whole genome shotgun (WGS) entry which is preliminary data.</text>
</comment>
<feature type="compositionally biased region" description="Polar residues" evidence="2">
    <location>
        <begin position="64"/>
        <end position="81"/>
    </location>
</feature>
<dbReference type="OrthoDB" id="6165122at2759"/>
<evidence type="ECO:0000256" key="2">
    <source>
        <dbReference type="SAM" id="MobiDB-lite"/>
    </source>
</evidence>
<name>A0A8B6FLF0_MYTGA</name>
<dbReference type="EMBL" id="UYJE01007126">
    <property type="protein sequence ID" value="VDI52029.1"/>
    <property type="molecule type" value="Genomic_DNA"/>
</dbReference>
<evidence type="ECO:0000313" key="3">
    <source>
        <dbReference type="EMBL" id="VDI52029.1"/>
    </source>
</evidence>
<dbReference type="AlphaFoldDB" id="A0A8B6FLF0"/>
<evidence type="ECO:0000256" key="1">
    <source>
        <dbReference type="SAM" id="Coils"/>
    </source>
</evidence>
<protein>
    <submittedName>
        <fullName evidence="3">Uncharacterized protein</fullName>
    </submittedName>
</protein>
<gene>
    <name evidence="3" type="ORF">MGAL_10B014259</name>
</gene>
<keyword evidence="4" id="KW-1185">Reference proteome</keyword>
<feature type="region of interest" description="Disordered" evidence="2">
    <location>
        <begin position="49"/>
        <end position="81"/>
    </location>
</feature>
<accession>A0A8B6FLF0</accession>
<sequence length="165" mass="18507">MQDFLDCEQAVNRSSIIISTSDDTSMSTPDAISNAPITTDKTIINTQDVTPNSTQLKRGRPKKATSSNTEEANDSVSVQQTPTSCADLVTKNSMSQQNIEVVPRSELQNKEKQLRAIENKLSKTELDLNQTKKQLVTAKAFIAKLEDKCKDMEESNRIQKQKYFY</sequence>
<feature type="coiled-coil region" evidence="1">
    <location>
        <begin position="107"/>
        <end position="162"/>
    </location>
</feature>
<dbReference type="Proteomes" id="UP000596742">
    <property type="component" value="Unassembled WGS sequence"/>
</dbReference>
<proteinExistence type="predicted"/>
<keyword evidence="1" id="KW-0175">Coiled coil</keyword>